<dbReference type="InterPro" id="IPR001375">
    <property type="entry name" value="Peptidase_S9_cat"/>
</dbReference>
<keyword evidence="1" id="KW-0645">Protease</keyword>
<dbReference type="Gene3D" id="3.40.50.1820">
    <property type="entry name" value="alpha/beta hydrolase"/>
    <property type="match status" value="1"/>
</dbReference>
<dbReference type="SUPFAM" id="SSF53474">
    <property type="entry name" value="alpha/beta-Hydrolases"/>
    <property type="match status" value="1"/>
</dbReference>
<name>A0A2U2PFQ5_9SPHI</name>
<dbReference type="GO" id="GO:0006508">
    <property type="term" value="P:proteolysis"/>
    <property type="evidence" value="ECO:0007669"/>
    <property type="project" value="UniProtKB-KW"/>
</dbReference>
<dbReference type="FunFam" id="3.40.50.1820:FF:000049">
    <property type="entry name" value="probable glutamyl endopeptidase, chloroplastic"/>
    <property type="match status" value="1"/>
</dbReference>
<evidence type="ECO:0000313" key="7">
    <source>
        <dbReference type="Proteomes" id="UP000245647"/>
    </source>
</evidence>
<dbReference type="PANTHER" id="PTHR42776">
    <property type="entry name" value="SERINE PEPTIDASE S9 FAMILY MEMBER"/>
    <property type="match status" value="1"/>
</dbReference>
<dbReference type="InterPro" id="IPR011042">
    <property type="entry name" value="6-blade_b-propeller_TolB-like"/>
</dbReference>
<dbReference type="ESTHER" id="9sphi-a0a2u2pfq5">
    <property type="family name" value="Glutamyl_Peptidase_S9"/>
</dbReference>
<dbReference type="AlphaFoldDB" id="A0A2U2PFQ5"/>
<keyword evidence="7" id="KW-1185">Reference proteome</keyword>
<evidence type="ECO:0000256" key="2">
    <source>
        <dbReference type="ARBA" id="ARBA00022801"/>
    </source>
</evidence>
<dbReference type="Proteomes" id="UP000245647">
    <property type="component" value="Unassembled WGS sequence"/>
</dbReference>
<feature type="domain" description="Peptidase S9 prolyl oligopeptidase catalytic" evidence="5">
    <location>
        <begin position="649"/>
        <end position="804"/>
    </location>
</feature>
<dbReference type="GO" id="GO:0004252">
    <property type="term" value="F:serine-type endopeptidase activity"/>
    <property type="evidence" value="ECO:0007669"/>
    <property type="project" value="TreeGrafter"/>
</dbReference>
<sequence length="806" mass="89987">MKIFKLILQGFLIILFPAHVLHAQTKLTYQKPPAEILELLNAPATPLVSINGKGDKILLLERSDYPSIAQVAQPILRIGGLRINPATNGSANSSGYTNIKVKTLKDGKELQVKGLPSNAQIGNITWSPDESCIAFTQETENSIELWIIELNTLTAKRLSKESLNDAYGNTFKWASDSKSIVAQFVPSSRGGKPAENTVPEGPVVQENLGKTAAARTYQDLLKNPYDEKLFDYYLTAQLKRIDLQGNAANISSPAIFRRFDFSPDGTYILTQTIQKPYSYLVPASMFPYRISILDANGTLVKDLYDAPLADNRPRGFDAVDKGPRGHFWRADQNATLYWTEAQDEGDPNKDAPVRDIVYTLSAPFTAAPSELAKCTYRFQGINWGAENIAIINERWWKTRREKKTLIDPAKRSVIKVIADRSYEQSYTDPGDFITTKNASRRTVLLLAKEGSNPVAFTISTGASPLGDRPFLLRWNLVSGKADTLFRSKAPYYELPVYFNNTGNLIISRESKDAAPNYFLVNLKNRSAKAITAFPDPYPSLGGVQKQQLKYKRADGIDLSATLYLPKGYKKADGPLPVLMWAYPREFKTVDAASQVKGSPYRYTRISWGSPVYWVTRGYAVLDNADMPIVGEGKNEPNDTFVQQVQANAKAAVDYLVSTGVADRNRIGVGGHSYGAFMTANLLAHTNLFAAGIARSGAYNRTLTPFGFQQEERTYWQAPDVYFKMSPFSYADKIKTPILLIHGEADDNSGTFPIQSERLYNALKGHGATTRLVFLPNEAHHYYAKESVMHMLWEMDEWLEKYVKGRK</sequence>
<dbReference type="OrthoDB" id="6388416at2"/>
<keyword evidence="3" id="KW-0720">Serine protease</keyword>
<dbReference type="Pfam" id="PF00326">
    <property type="entry name" value="Peptidase_S9"/>
    <property type="match status" value="1"/>
</dbReference>
<evidence type="ECO:0000256" key="3">
    <source>
        <dbReference type="ARBA" id="ARBA00022825"/>
    </source>
</evidence>
<accession>A0A2U2PFQ5</accession>
<dbReference type="Gene3D" id="2.120.10.30">
    <property type="entry name" value="TolB, C-terminal domain"/>
    <property type="match status" value="1"/>
</dbReference>
<dbReference type="PANTHER" id="PTHR42776:SF28">
    <property type="entry name" value="GLUTAMYL ENDOPEPTIDASE, CHLOROPLASTIC-RELATED"/>
    <property type="match status" value="1"/>
</dbReference>
<keyword evidence="4" id="KW-0809">Transit peptide</keyword>
<keyword evidence="2" id="KW-0378">Hydrolase</keyword>
<evidence type="ECO:0000256" key="4">
    <source>
        <dbReference type="ARBA" id="ARBA00022946"/>
    </source>
</evidence>
<dbReference type="InterPro" id="IPR029058">
    <property type="entry name" value="AB_hydrolase_fold"/>
</dbReference>
<organism evidence="6 7">
    <name type="scientific">Pararcticibacter amylolyticus</name>
    <dbReference type="NCBI Taxonomy" id="2173175"/>
    <lineage>
        <taxon>Bacteria</taxon>
        <taxon>Pseudomonadati</taxon>
        <taxon>Bacteroidota</taxon>
        <taxon>Sphingobacteriia</taxon>
        <taxon>Sphingobacteriales</taxon>
        <taxon>Sphingobacteriaceae</taxon>
        <taxon>Pararcticibacter</taxon>
    </lineage>
</organism>
<reference evidence="6 7" key="1">
    <citation type="submission" date="2018-04" db="EMBL/GenBank/DDBJ databases">
        <title>Pedobacter chongqingensis sp. nov., isolated from a rottenly hemp rope.</title>
        <authorList>
            <person name="Cai Y."/>
        </authorList>
    </citation>
    <scope>NUCLEOTIDE SEQUENCE [LARGE SCALE GENOMIC DNA]</scope>
    <source>
        <strain evidence="6 7">FJ4-8</strain>
    </source>
</reference>
<comment type="caution">
    <text evidence="6">The sequence shown here is derived from an EMBL/GenBank/DDBJ whole genome shotgun (WGS) entry which is preliminary data.</text>
</comment>
<proteinExistence type="predicted"/>
<dbReference type="EMBL" id="QEAS01000010">
    <property type="protein sequence ID" value="PWG80237.1"/>
    <property type="molecule type" value="Genomic_DNA"/>
</dbReference>
<evidence type="ECO:0000259" key="5">
    <source>
        <dbReference type="Pfam" id="PF00326"/>
    </source>
</evidence>
<evidence type="ECO:0000313" key="6">
    <source>
        <dbReference type="EMBL" id="PWG80237.1"/>
    </source>
</evidence>
<protein>
    <submittedName>
        <fullName evidence="6">S9 family peptidase</fullName>
    </submittedName>
</protein>
<evidence type="ECO:0000256" key="1">
    <source>
        <dbReference type="ARBA" id="ARBA00022670"/>
    </source>
</evidence>
<dbReference type="SUPFAM" id="SSF82171">
    <property type="entry name" value="DPP6 N-terminal domain-like"/>
    <property type="match status" value="1"/>
</dbReference>
<dbReference type="RefSeq" id="WP_109416354.1">
    <property type="nucleotide sequence ID" value="NZ_QEAS01000010.1"/>
</dbReference>
<gene>
    <name evidence="6" type="ORF">DDR33_13680</name>
</gene>